<feature type="region of interest" description="Disordered" evidence="4">
    <location>
        <begin position="510"/>
        <end position="582"/>
    </location>
</feature>
<feature type="compositionally biased region" description="Basic residues" evidence="4">
    <location>
        <begin position="511"/>
        <end position="523"/>
    </location>
</feature>
<keyword evidence="6" id="KW-1185">Reference proteome</keyword>
<evidence type="ECO:0008006" key="7">
    <source>
        <dbReference type="Google" id="ProtNLM"/>
    </source>
</evidence>
<evidence type="ECO:0000256" key="3">
    <source>
        <dbReference type="SAM" id="Coils"/>
    </source>
</evidence>
<comment type="caution">
    <text evidence="5">The sequence shown here is derived from an EMBL/GenBank/DDBJ whole genome shotgun (WGS) entry which is preliminary data.</text>
</comment>
<reference evidence="5 6" key="1">
    <citation type="journal article" date="2021" name="Sci. Rep.">
        <title>Chromosome anchoring in Senegalese sole (Solea senegalensis) reveals sex-associated markers and genome rearrangements in flatfish.</title>
        <authorList>
            <person name="Guerrero-Cozar I."/>
            <person name="Gomez-Garrido J."/>
            <person name="Berbel C."/>
            <person name="Martinez-Blanch J.F."/>
            <person name="Alioto T."/>
            <person name="Claros M.G."/>
            <person name="Gagnaire P.A."/>
            <person name="Manchado M."/>
        </authorList>
    </citation>
    <scope>NUCLEOTIDE SEQUENCE [LARGE SCALE GENOMIC DNA]</scope>
    <source>
        <strain evidence="5">Sse05_10M</strain>
    </source>
</reference>
<evidence type="ECO:0000256" key="2">
    <source>
        <dbReference type="ARBA" id="ARBA00023054"/>
    </source>
</evidence>
<feature type="compositionally biased region" description="Polar residues" evidence="4">
    <location>
        <begin position="118"/>
        <end position="135"/>
    </location>
</feature>
<proteinExistence type="inferred from homology"/>
<feature type="compositionally biased region" description="Low complexity" evidence="4">
    <location>
        <begin position="280"/>
        <end position="290"/>
    </location>
</feature>
<sequence length="922" mass="99723">MSLPPPCLVDSSSVPTMVSRLPKFGSRSKSTSVSNSVQTDTSSTGTFTGAAGTRLTNGFYHHPGPAGGTGPTSSLKQNGFLRAPTSFSMKWRKDDGTPPQEGGANAEGEWRRGKRGSGFQNRSGNNIHYDSSQRQQESKKTATASEVKGRGFVQTATPSSWPSAQSSSRTLPISKPGSEVSKPSQTASRLKSGFPGSRPRSGTTGSLRQPQTFPRTGGYRQGPGPCSRAGSPFQKKVPASRSHSSDGLGSTQTALLSQSNRFRSQSLTQVRQQAPPIPTPSSLLPSPTIPRASFTSRAAERATAQAPPTGGRKSPVTRQSPEGGIRGGGAPPPSVFKKPLLPNLGPASRPSGISYKLTRPSLFKQARPLRVTPPSGTEVKVKSVEFKSTAENCSENPPETLEGLSTVSQAEVSMVGETLEDMSMSSTSSLDRNDISQEEYMDDFDNLGNGGVGILLLSKNDEDDSGLDQSCARFDDGGVNVNSVAVATALCFLEDGMDWASMKLSGDGARRHMTPLSRHRRSSHHDDHEQDGSSLDLSPSDSCASDGTYMWDEEGLEPLGGAITSTSINTKSSNNTLQHSRGSFDSDVHSIDVLNDLDNLDSCDLEDDDLMLDADLAEDLSLHSDGDGLSHMAEWRRRQLCWGTQDVHNDNDSDFACYELTEDPGNKRTDVDGDVVLDLCPSRTALLSVVTPPAGVGVDMEDLAEECSAVRSQLKYLQMLLLQDEDGDTVSPDVNNSSQSSDSQVQLLLQEVQQLREELKSRDRTIAHLLQMSVPTVTARCRCQETTGRTDQHTQTSVIEREGVASQTPRREEVVREYTQTDRHTTTHARTHAHTRTQMKTFNPDYEINTITTKRPRPFVLRLRLSLLRLLLFLFLSSLRPGSISAPHLTGGGRSLLSPPTSLEKGWSSWSCTSETRPVTDI</sequence>
<dbReference type="GO" id="GO:0008017">
    <property type="term" value="F:microtubule binding"/>
    <property type="evidence" value="ECO:0007669"/>
    <property type="project" value="TreeGrafter"/>
</dbReference>
<evidence type="ECO:0000256" key="1">
    <source>
        <dbReference type="ARBA" id="ARBA00010949"/>
    </source>
</evidence>
<keyword evidence="2 3" id="KW-0175">Coiled coil</keyword>
<dbReference type="Proteomes" id="UP000693946">
    <property type="component" value="Linkage Group LG18"/>
</dbReference>
<dbReference type="EMBL" id="JAGKHQ010000010">
    <property type="protein sequence ID" value="KAG7507070.1"/>
    <property type="molecule type" value="Genomic_DNA"/>
</dbReference>
<organism evidence="5 6">
    <name type="scientific">Solea senegalensis</name>
    <name type="common">Senegalese sole</name>
    <dbReference type="NCBI Taxonomy" id="28829"/>
    <lineage>
        <taxon>Eukaryota</taxon>
        <taxon>Metazoa</taxon>
        <taxon>Chordata</taxon>
        <taxon>Craniata</taxon>
        <taxon>Vertebrata</taxon>
        <taxon>Euteleostomi</taxon>
        <taxon>Actinopterygii</taxon>
        <taxon>Neopterygii</taxon>
        <taxon>Teleostei</taxon>
        <taxon>Neoteleostei</taxon>
        <taxon>Acanthomorphata</taxon>
        <taxon>Carangaria</taxon>
        <taxon>Pleuronectiformes</taxon>
        <taxon>Pleuronectoidei</taxon>
        <taxon>Soleidae</taxon>
        <taxon>Solea</taxon>
    </lineage>
</organism>
<feature type="compositionally biased region" description="Low complexity" evidence="4">
    <location>
        <begin position="27"/>
        <end position="53"/>
    </location>
</feature>
<dbReference type="AlphaFoldDB" id="A0AAV6RP34"/>
<feature type="compositionally biased region" description="Low complexity" evidence="4">
    <location>
        <begin position="563"/>
        <end position="576"/>
    </location>
</feature>
<dbReference type="GO" id="GO:0001578">
    <property type="term" value="P:microtubule bundle formation"/>
    <property type="evidence" value="ECO:0007669"/>
    <property type="project" value="TreeGrafter"/>
</dbReference>
<protein>
    <recommendedName>
        <fullName evidence="7">Serine-rich coiled-coil domain-containing protein 2-like</fullName>
    </recommendedName>
</protein>
<evidence type="ECO:0000313" key="5">
    <source>
        <dbReference type="EMBL" id="KAG7507070.1"/>
    </source>
</evidence>
<feature type="coiled-coil region" evidence="3">
    <location>
        <begin position="738"/>
        <end position="765"/>
    </location>
</feature>
<name>A0AAV6RP34_SOLSE</name>
<evidence type="ECO:0000313" key="6">
    <source>
        <dbReference type="Proteomes" id="UP000693946"/>
    </source>
</evidence>
<dbReference type="GO" id="GO:0015630">
    <property type="term" value="C:microtubule cytoskeleton"/>
    <property type="evidence" value="ECO:0007669"/>
    <property type="project" value="TreeGrafter"/>
</dbReference>
<accession>A0AAV6RP34</accession>
<feature type="region of interest" description="Disordered" evidence="4">
    <location>
        <begin position="20"/>
        <end position="354"/>
    </location>
</feature>
<feature type="compositionally biased region" description="Polar residues" evidence="4">
    <location>
        <begin position="200"/>
        <end position="214"/>
    </location>
</feature>
<feature type="compositionally biased region" description="Low complexity" evidence="4">
    <location>
        <begin position="532"/>
        <end position="546"/>
    </location>
</feature>
<feature type="compositionally biased region" description="Low complexity" evidence="4">
    <location>
        <begin position="155"/>
        <end position="168"/>
    </location>
</feature>
<dbReference type="EMBL" id="JAGKHQ010000010">
    <property type="protein sequence ID" value="KAG7507062.1"/>
    <property type="molecule type" value="Genomic_DNA"/>
</dbReference>
<evidence type="ECO:0000256" key="4">
    <source>
        <dbReference type="SAM" id="MobiDB-lite"/>
    </source>
</evidence>
<comment type="similarity">
    <text evidence="1">Belongs to the CCSER family.</text>
</comment>
<dbReference type="PANTHER" id="PTHR22461">
    <property type="entry name" value="SERINE-RICH COILED-COIL DOMAIN-CONTAINING PROTEIN 2-RELATED"/>
    <property type="match status" value="1"/>
</dbReference>
<gene>
    <name evidence="5" type="ORF">JOB18_023179</name>
</gene>
<dbReference type="InterPro" id="IPR029627">
    <property type="entry name" value="CCSER"/>
</dbReference>
<reference evidence="5" key="2">
    <citation type="submission" date="2021-03" db="EMBL/GenBank/DDBJ databases">
        <authorList>
            <person name="Guerrero-Cozar I."/>
            <person name="Gomez-Garrido J."/>
            <person name="Berbel C."/>
            <person name="Martinez-Blanch J.F."/>
            <person name="Alioto T."/>
            <person name="Claros M.G."/>
            <person name="Gagnaire P.A."/>
            <person name="Manchado M."/>
        </authorList>
    </citation>
    <scope>NUCLEOTIDE SEQUENCE</scope>
    <source>
        <strain evidence="5">Sse05_10M</strain>
        <tissue evidence="5">Blood</tissue>
    </source>
</reference>
<feature type="compositionally biased region" description="Polar residues" evidence="4">
    <location>
        <begin position="241"/>
        <end position="272"/>
    </location>
</feature>
<dbReference type="PANTHER" id="PTHR22461:SF2">
    <property type="entry name" value="SERINE-RICH COILED-COIL DOMAIN-CONTAINING PROTEIN 2"/>
    <property type="match status" value="1"/>
</dbReference>